<name>A0A0F9SYZ0_9ZZZZ</name>
<dbReference type="EMBL" id="LAZR01000330">
    <property type="protein sequence ID" value="KKN74185.1"/>
    <property type="molecule type" value="Genomic_DNA"/>
</dbReference>
<dbReference type="AlphaFoldDB" id="A0A0F9SYZ0"/>
<gene>
    <name evidence="1" type="ORF">LCGC14_0392710</name>
</gene>
<protein>
    <submittedName>
        <fullName evidence="1">Uncharacterized protein</fullName>
    </submittedName>
</protein>
<organism evidence="1">
    <name type="scientific">marine sediment metagenome</name>
    <dbReference type="NCBI Taxonomy" id="412755"/>
    <lineage>
        <taxon>unclassified sequences</taxon>
        <taxon>metagenomes</taxon>
        <taxon>ecological metagenomes</taxon>
    </lineage>
</organism>
<comment type="caution">
    <text evidence="1">The sequence shown here is derived from an EMBL/GenBank/DDBJ whole genome shotgun (WGS) entry which is preliminary data.</text>
</comment>
<proteinExistence type="predicted"/>
<accession>A0A0F9SYZ0</accession>
<evidence type="ECO:0000313" key="1">
    <source>
        <dbReference type="EMBL" id="KKN74185.1"/>
    </source>
</evidence>
<sequence length="879" mass="94875">MAKRLLPGVEYPKVNQDGGLQITEDIVVQDYIKYFGDRTLLTGGAITDNGDGTIAVASGTAWAKVTDSDIAIGKFFDFSANNSVSLTDLTTNYIYLDYNDGTPQMVVATSLLTHGFKQDHILVGTAFRDDTISHFHHVDTVGIGRMGRVDMHHREEEAVHRVEGMVTSSVGTRNLNITAGVLYEGISRHDTSPFTTPNSGTADGTGTNKLIDSGASFVLTDVGKTVHNTTDDTYAEVTARDSGTQLTLSANIFISGESYDLDSFTYWYTTDSGSTWTEVRGTTAISNTQYNNITVGLANLTANRYGVHWVYMEADGEHFHVLYGQGNYKVNESEEATPPSISPNIVTQYCALIAKIIVQKDTDTLIIMYPWTTVFTSSFATDHNSLANLTTGDVHTQYVKHALATAANDFLVASGSGTYVKKTLAETLALISPLTTRGDIMFMNATVNTRLAKGNDNTILAMGTDDPEWKTPATILADLSGQAGAAFAWNSQNLTSVGTLNAHTIPGGTDTFAMLAATQELDNKTLDSSVAKGTWTASGTWTVPAMRFSANIDANLFQITNSGRIGIGVVAPAVALDVLGTGFNSSSQYFTRQSDNSSAPALLLRKSRGADTAVEDEDYCGSYAGYFLNDGTPKTWEHAALIDVIIEDASDGAETGRMEIRIRDAGATNVAFKFMSDGEFWADTNVLVDEFVQVTEMTAPGAGAANTARMYADVNGVLTTANMVFQDGTVDTFATEATPLDSPILVQPSGTVVIRKMVKPHPGLIQFVEEFPDGKQFVMRSFEYHDAAKIAANAGCDSPLPAGWEVTTLQQRVDKQLDILDTRIGKLLKSKAGVEKQLAQTTEDEGKLLSEKQVIQIGEEIAELENKKQLELRRLSNGT</sequence>
<reference evidence="1" key="1">
    <citation type="journal article" date="2015" name="Nature">
        <title>Complex archaea that bridge the gap between prokaryotes and eukaryotes.</title>
        <authorList>
            <person name="Spang A."/>
            <person name="Saw J.H."/>
            <person name="Jorgensen S.L."/>
            <person name="Zaremba-Niedzwiedzka K."/>
            <person name="Martijn J."/>
            <person name="Lind A.E."/>
            <person name="van Eijk R."/>
            <person name="Schleper C."/>
            <person name="Guy L."/>
            <person name="Ettema T.J."/>
        </authorList>
    </citation>
    <scope>NUCLEOTIDE SEQUENCE</scope>
</reference>